<comment type="function">
    <text evidence="1">Transcriptional repressor of xylose-utilizing enzymes.</text>
</comment>
<evidence type="ECO:0000256" key="3">
    <source>
        <dbReference type="ARBA" id="ARBA00022629"/>
    </source>
</evidence>
<organism evidence="4 5">
    <name type="scientific">Anaerobium acetethylicum</name>
    <dbReference type="NCBI Taxonomy" id="1619234"/>
    <lineage>
        <taxon>Bacteria</taxon>
        <taxon>Bacillati</taxon>
        <taxon>Bacillota</taxon>
        <taxon>Clostridia</taxon>
        <taxon>Lachnospirales</taxon>
        <taxon>Lachnospiraceae</taxon>
        <taxon>Anaerobium</taxon>
    </lineage>
</organism>
<dbReference type="EMBL" id="FMKA01000036">
    <property type="protein sequence ID" value="SCP99264.1"/>
    <property type="molecule type" value="Genomic_DNA"/>
</dbReference>
<reference evidence="4 5" key="1">
    <citation type="submission" date="2016-09" db="EMBL/GenBank/DDBJ databases">
        <authorList>
            <person name="Capua I."/>
            <person name="De Benedictis P."/>
            <person name="Joannis T."/>
            <person name="Lombin L.H."/>
            <person name="Cattoli G."/>
        </authorList>
    </citation>
    <scope>NUCLEOTIDE SEQUENCE [LARGE SCALE GENOMIC DNA]</scope>
    <source>
        <strain evidence="4 5">GluBS11</strain>
    </source>
</reference>
<evidence type="ECO:0000313" key="4">
    <source>
        <dbReference type="EMBL" id="SCP99264.1"/>
    </source>
</evidence>
<keyword evidence="4" id="KW-0418">Kinase</keyword>
<keyword evidence="5" id="KW-1185">Reference proteome</keyword>
<dbReference type="OrthoDB" id="9796533at2"/>
<dbReference type="Gene3D" id="1.10.10.10">
    <property type="entry name" value="Winged helix-like DNA-binding domain superfamily/Winged helix DNA-binding domain"/>
    <property type="match status" value="1"/>
</dbReference>
<dbReference type="Proteomes" id="UP000199315">
    <property type="component" value="Unassembled WGS sequence"/>
</dbReference>
<name>A0A1D3TXZ6_9FIRM</name>
<keyword evidence="4" id="KW-0808">Transferase</keyword>
<protein>
    <submittedName>
        <fullName evidence="4">Sugar kinase of the NBD/HSP70 family, may contain an N-terminal HTH domain</fullName>
    </submittedName>
</protein>
<dbReference type="InterPro" id="IPR000600">
    <property type="entry name" value="ROK"/>
</dbReference>
<keyword evidence="3" id="KW-0859">Xylose metabolism</keyword>
<sequence length="373" mass="41846">MGRNNIEVKKMNRNSIYTYILKGSVVSKHEIAQSLQLSIPTVAQGLQDLQELSLVTEEGMLNSTGGRKAKGYMCIRDAKVAIGMDITENHISLVMLDLAGQIILSKRKRIEVHDDEKFYLALKNEVEELIENSGINRDRILGMGISLPAIVDETGQKIYALYEKMSISKEFYHIMTQYFEFPIILTNDANSSGKAELGLRGDYENSVYFSLSHTMGGAIFINGQLFGGNDQRGGEIGHMTLIPGGRQCYCGRKGCADAYCASKVLSDAVNGSIEDFFKQLEQGDEHCKQVWNEYLDYLALEVHNLHIVFDCYIVIGGYVGQYINHYIHDLRRRVQKIDTYIEDASFLQASALKYEAPAIGAASVFIEQFKEQV</sequence>
<dbReference type="InterPro" id="IPR036390">
    <property type="entry name" value="WH_DNA-bd_sf"/>
</dbReference>
<dbReference type="SUPFAM" id="SSF46785">
    <property type="entry name" value="Winged helix' DNA-binding domain"/>
    <property type="match status" value="1"/>
</dbReference>
<dbReference type="AlphaFoldDB" id="A0A1D3TXZ6"/>
<dbReference type="InterPro" id="IPR036388">
    <property type="entry name" value="WH-like_DNA-bd_sf"/>
</dbReference>
<dbReference type="GO" id="GO:0042732">
    <property type="term" value="P:D-xylose metabolic process"/>
    <property type="evidence" value="ECO:0007669"/>
    <property type="project" value="UniProtKB-KW"/>
</dbReference>
<dbReference type="Gene3D" id="3.30.420.40">
    <property type="match status" value="2"/>
</dbReference>
<evidence type="ECO:0000256" key="2">
    <source>
        <dbReference type="ARBA" id="ARBA00006479"/>
    </source>
</evidence>
<dbReference type="RefSeq" id="WP_091236592.1">
    <property type="nucleotide sequence ID" value="NZ_FMKA01000036.1"/>
</dbReference>
<accession>A0A1D3TXZ6</accession>
<comment type="similarity">
    <text evidence="2">Belongs to the ROK (NagC/XylR) family.</text>
</comment>
<proteinExistence type="inferred from homology"/>
<dbReference type="PANTHER" id="PTHR18964">
    <property type="entry name" value="ROK (REPRESSOR, ORF, KINASE) FAMILY"/>
    <property type="match status" value="1"/>
</dbReference>
<dbReference type="GO" id="GO:0016301">
    <property type="term" value="F:kinase activity"/>
    <property type="evidence" value="ECO:0007669"/>
    <property type="project" value="UniProtKB-KW"/>
</dbReference>
<evidence type="ECO:0000256" key="1">
    <source>
        <dbReference type="ARBA" id="ARBA00002486"/>
    </source>
</evidence>
<evidence type="ECO:0000313" key="5">
    <source>
        <dbReference type="Proteomes" id="UP000199315"/>
    </source>
</evidence>
<gene>
    <name evidence="4" type="ORF">SAMN05421730_103625</name>
</gene>
<keyword evidence="3" id="KW-0119">Carbohydrate metabolism</keyword>
<dbReference type="SUPFAM" id="SSF53067">
    <property type="entry name" value="Actin-like ATPase domain"/>
    <property type="match status" value="1"/>
</dbReference>
<dbReference type="Pfam" id="PF00480">
    <property type="entry name" value="ROK"/>
    <property type="match status" value="1"/>
</dbReference>
<dbReference type="PANTHER" id="PTHR18964:SF170">
    <property type="entry name" value="SUGAR KINASE"/>
    <property type="match status" value="1"/>
</dbReference>
<dbReference type="STRING" id="1619234.SAMN05421730_103625"/>
<dbReference type="InterPro" id="IPR043129">
    <property type="entry name" value="ATPase_NBD"/>
</dbReference>